<accession>A0A2A6RGJ8</accession>
<evidence type="ECO:0000313" key="3">
    <source>
        <dbReference type="Proteomes" id="UP000220527"/>
    </source>
</evidence>
<feature type="domain" description="PatA-like N-terminal" evidence="1">
    <location>
        <begin position="4"/>
        <end position="106"/>
    </location>
</feature>
<dbReference type="OrthoDB" id="148348at2"/>
<dbReference type="AlphaFoldDB" id="A0A2A6RGJ8"/>
<dbReference type="RefSeq" id="WP_097645091.1">
    <property type="nucleotide sequence ID" value="NZ_NQWI01000090.1"/>
</dbReference>
<dbReference type="PANTHER" id="PTHR36304:SF4">
    <property type="entry name" value="DUF4388 DOMAIN-CONTAINING PROTEIN"/>
    <property type="match status" value="1"/>
</dbReference>
<dbReference type="InterPro" id="IPR025497">
    <property type="entry name" value="PatA-like_N"/>
</dbReference>
<evidence type="ECO:0000259" key="1">
    <source>
        <dbReference type="Pfam" id="PF14332"/>
    </source>
</evidence>
<dbReference type="EMBL" id="NQWI01000090">
    <property type="protein sequence ID" value="PDW02061.1"/>
    <property type="molecule type" value="Genomic_DNA"/>
</dbReference>
<reference evidence="3" key="1">
    <citation type="submission" date="2017-08" db="EMBL/GenBank/DDBJ databases">
        <authorList>
            <person name="Grouzdev D.S."/>
            <person name="Gaisin V.A."/>
            <person name="Rysina M.S."/>
            <person name="Gorlenko V.M."/>
        </authorList>
    </citation>
    <scope>NUCLEOTIDE SEQUENCE [LARGE SCALE GENOMIC DNA]</scope>
    <source>
        <strain evidence="3">Kir15-3F</strain>
    </source>
</reference>
<protein>
    <recommendedName>
        <fullName evidence="1">PatA-like N-terminal domain-containing protein</fullName>
    </recommendedName>
</protein>
<proteinExistence type="predicted"/>
<comment type="caution">
    <text evidence="2">The sequence shown here is derived from an EMBL/GenBank/DDBJ whole genome shotgun (WGS) entry which is preliminary data.</text>
</comment>
<keyword evidence="3" id="KW-1185">Reference proteome</keyword>
<gene>
    <name evidence="2" type="ORF">CJ255_15950</name>
</gene>
<dbReference type="Proteomes" id="UP000220527">
    <property type="component" value="Unassembled WGS sequence"/>
</dbReference>
<name>A0A2A6RGJ8_9CHLR</name>
<dbReference type="PANTHER" id="PTHR36304">
    <property type="entry name" value="DOMAIN GTPASE-ACTIVATING PROTEIN, PUTATIVE-RELATED-RELATED"/>
    <property type="match status" value="1"/>
</dbReference>
<sequence length="266" mass="29113">MALAGDLSEFPLTDIIQLVQLSKQTGGVQIQGQRVGQSIDGWLFFRDGKIIGATSPGMPPLDAVYTFFTLTSGPFKFHDDKRIDTPTITISNEVIIMEGIMRQDAWTRIQEHIPSMNLVPRLVLNPTTGSAEINLEPEEWRILTMVNGKNSISQIAQRSGLGEFRACEIMAQLLQNGLVEVREPSPGETLAPEFERIASGFLGAGASALLEEAYRLAGVPDPSRATGAELMAVVDHFERGVTRMLDPARAREAAAKLRSRAQELLN</sequence>
<evidence type="ECO:0000313" key="2">
    <source>
        <dbReference type="EMBL" id="PDW02061.1"/>
    </source>
</evidence>
<organism evidence="2 3">
    <name type="scientific">Candidatus Viridilinea mediisalina</name>
    <dbReference type="NCBI Taxonomy" id="2024553"/>
    <lineage>
        <taxon>Bacteria</taxon>
        <taxon>Bacillati</taxon>
        <taxon>Chloroflexota</taxon>
        <taxon>Chloroflexia</taxon>
        <taxon>Chloroflexales</taxon>
        <taxon>Chloroflexineae</taxon>
        <taxon>Oscillochloridaceae</taxon>
        <taxon>Candidatus Viridilinea</taxon>
    </lineage>
</organism>
<dbReference type="Pfam" id="PF14332">
    <property type="entry name" value="DUF4388"/>
    <property type="match status" value="1"/>
</dbReference>